<dbReference type="SMART" id="SM00387">
    <property type="entry name" value="HATPase_c"/>
    <property type="match status" value="1"/>
</dbReference>
<feature type="modified residue" description="4-aspartylphosphate" evidence="5">
    <location>
        <position position="55"/>
    </location>
</feature>
<dbReference type="SUPFAM" id="SSF55874">
    <property type="entry name" value="ATPase domain of HSP90 chaperone/DNA topoisomerase II/histidine kinase"/>
    <property type="match status" value="1"/>
</dbReference>
<dbReference type="CDD" id="cd00156">
    <property type="entry name" value="REC"/>
    <property type="match status" value="1"/>
</dbReference>
<keyword evidence="3 5" id="KW-0597">Phosphoprotein</keyword>
<evidence type="ECO:0000259" key="8">
    <source>
        <dbReference type="PROSITE" id="PS50110"/>
    </source>
</evidence>
<feature type="modified residue" description="4-aspartylphosphate" evidence="5">
    <location>
        <position position="436"/>
    </location>
</feature>
<dbReference type="AlphaFoldDB" id="A0A927IIH0"/>
<dbReference type="Pfam" id="PF00072">
    <property type="entry name" value="Response_reg"/>
    <property type="match status" value="2"/>
</dbReference>
<dbReference type="Pfam" id="PF02518">
    <property type="entry name" value="HATPase_c"/>
    <property type="match status" value="1"/>
</dbReference>
<feature type="compositionally biased region" description="Basic and acidic residues" evidence="6">
    <location>
        <begin position="510"/>
        <end position="521"/>
    </location>
</feature>
<comment type="catalytic activity">
    <reaction evidence="1">
        <text>ATP + protein L-histidine = ADP + protein N-phospho-L-histidine.</text>
        <dbReference type="EC" id="2.7.13.3"/>
    </reaction>
</comment>
<organism evidence="9 10">
    <name type="scientific">Pelagicoccus enzymogenes</name>
    <dbReference type="NCBI Taxonomy" id="2773457"/>
    <lineage>
        <taxon>Bacteria</taxon>
        <taxon>Pseudomonadati</taxon>
        <taxon>Verrucomicrobiota</taxon>
        <taxon>Opitutia</taxon>
        <taxon>Puniceicoccales</taxon>
        <taxon>Pelagicoccaceae</taxon>
        <taxon>Pelagicoccus</taxon>
    </lineage>
</organism>
<evidence type="ECO:0000256" key="4">
    <source>
        <dbReference type="ARBA" id="ARBA00023012"/>
    </source>
</evidence>
<feature type="domain" description="Response regulatory" evidence="8">
    <location>
        <begin position="2"/>
        <end position="119"/>
    </location>
</feature>
<dbReference type="CDD" id="cd17546">
    <property type="entry name" value="REC_hyHK_CKI1_RcsC-like"/>
    <property type="match status" value="1"/>
</dbReference>
<dbReference type="Gene3D" id="3.40.50.2300">
    <property type="match status" value="2"/>
</dbReference>
<evidence type="ECO:0000313" key="10">
    <source>
        <dbReference type="Proteomes" id="UP000622317"/>
    </source>
</evidence>
<evidence type="ECO:0000256" key="5">
    <source>
        <dbReference type="PROSITE-ProRule" id="PRU00169"/>
    </source>
</evidence>
<dbReference type="SMART" id="SM00388">
    <property type="entry name" value="HisKA"/>
    <property type="match status" value="1"/>
</dbReference>
<dbReference type="SMART" id="SM00448">
    <property type="entry name" value="REC"/>
    <property type="match status" value="2"/>
</dbReference>
<evidence type="ECO:0000256" key="1">
    <source>
        <dbReference type="ARBA" id="ARBA00000085"/>
    </source>
</evidence>
<dbReference type="CDD" id="cd16922">
    <property type="entry name" value="HATPase_EvgS-ArcB-TorS-like"/>
    <property type="match status" value="1"/>
</dbReference>
<gene>
    <name evidence="9" type="ORF">IEN85_15165</name>
</gene>
<evidence type="ECO:0000259" key="7">
    <source>
        <dbReference type="PROSITE" id="PS50109"/>
    </source>
</evidence>
<dbReference type="PRINTS" id="PR00344">
    <property type="entry name" value="BCTRLSENSOR"/>
</dbReference>
<dbReference type="PANTHER" id="PTHR45339">
    <property type="entry name" value="HYBRID SIGNAL TRANSDUCTION HISTIDINE KINASE J"/>
    <property type="match status" value="1"/>
</dbReference>
<sequence>MTVLIVDDSESDAEIVAYTLENKQLRRSYRTHPARDLATALQQLEARSFDIVLLDLGLPDSQGIASVKKVLESARCPIVVLSGQDDETVAIQAVQSGAQDYLLKDEITARSLEKAILYSIERYALQTELSLSKEKAEAANQAKSDFLAVMSHEFRTPMNGIIGNLNLMRSLDLPIEACELLSDMEMCANSQMDLIDDLLDISSIEASKLQIEAEAFDPHQLIRSAVKIVSFSAKSKGLDLLTSIDPSIPQYFVADQHRLRQILINLLGNAIKFTHKGEIRLKAQRSAPNELFISVHDTGVGIDPDKTHTIFDAFTQADSSYDRPYKGSGLGLTICKRLVEIMGGKIGVESTPGVGSVFSFTVVDHSQSKGKRPQQGKLNPVPIPHISVLLIEDEPLSRNLMVATLESRGITPLVAQDGLEGIQLALNYHCDLILVDLRMPLLDGYETTRRILASLPSSRPHPYITALTACDSDRDRQKCKEVGMDDFIPKPVRDEDLNRVLSAAAQRAHAPHEKPSPDRSTHSQKASSSQFRSWPSSH</sequence>
<dbReference type="Pfam" id="PF00512">
    <property type="entry name" value="HisKA"/>
    <property type="match status" value="1"/>
</dbReference>
<feature type="compositionally biased region" description="Polar residues" evidence="6">
    <location>
        <begin position="523"/>
        <end position="538"/>
    </location>
</feature>
<dbReference type="PROSITE" id="PS50110">
    <property type="entry name" value="RESPONSE_REGULATORY"/>
    <property type="match status" value="2"/>
</dbReference>
<dbReference type="InterPro" id="IPR011006">
    <property type="entry name" value="CheY-like_superfamily"/>
</dbReference>
<comment type="caution">
    <text evidence="9">The sequence shown here is derived from an EMBL/GenBank/DDBJ whole genome shotgun (WGS) entry which is preliminary data.</text>
</comment>
<evidence type="ECO:0000256" key="2">
    <source>
        <dbReference type="ARBA" id="ARBA00012438"/>
    </source>
</evidence>
<feature type="region of interest" description="Disordered" evidence="6">
    <location>
        <begin position="499"/>
        <end position="538"/>
    </location>
</feature>
<dbReference type="PANTHER" id="PTHR45339:SF1">
    <property type="entry name" value="HYBRID SIGNAL TRANSDUCTION HISTIDINE KINASE J"/>
    <property type="match status" value="1"/>
</dbReference>
<evidence type="ECO:0000313" key="9">
    <source>
        <dbReference type="EMBL" id="MBD5780839.1"/>
    </source>
</evidence>
<dbReference type="GO" id="GO:0000155">
    <property type="term" value="F:phosphorelay sensor kinase activity"/>
    <property type="evidence" value="ECO:0007669"/>
    <property type="project" value="InterPro"/>
</dbReference>
<proteinExistence type="predicted"/>
<dbReference type="InterPro" id="IPR036890">
    <property type="entry name" value="HATPase_C_sf"/>
</dbReference>
<dbReference type="FunFam" id="3.30.565.10:FF:000010">
    <property type="entry name" value="Sensor histidine kinase RcsC"/>
    <property type="match status" value="1"/>
</dbReference>
<dbReference type="PROSITE" id="PS50109">
    <property type="entry name" value="HIS_KIN"/>
    <property type="match status" value="1"/>
</dbReference>
<dbReference type="CDD" id="cd00082">
    <property type="entry name" value="HisKA"/>
    <property type="match status" value="1"/>
</dbReference>
<dbReference type="Gene3D" id="1.10.287.130">
    <property type="match status" value="1"/>
</dbReference>
<feature type="domain" description="Response regulatory" evidence="8">
    <location>
        <begin position="387"/>
        <end position="505"/>
    </location>
</feature>
<feature type="domain" description="Histidine kinase" evidence="7">
    <location>
        <begin position="149"/>
        <end position="366"/>
    </location>
</feature>
<dbReference type="InterPro" id="IPR004358">
    <property type="entry name" value="Sig_transdc_His_kin-like_C"/>
</dbReference>
<reference evidence="9" key="1">
    <citation type="submission" date="2020-09" db="EMBL/GenBank/DDBJ databases">
        <title>Pelagicoccus enzymogenes sp. nov. with an EPS production, isolated from marine sediment.</title>
        <authorList>
            <person name="Feng X."/>
        </authorList>
    </citation>
    <scope>NUCLEOTIDE SEQUENCE</scope>
    <source>
        <strain evidence="9">NFK12</strain>
    </source>
</reference>
<dbReference type="Gene3D" id="3.30.565.10">
    <property type="entry name" value="Histidine kinase-like ATPase, C-terminal domain"/>
    <property type="match status" value="1"/>
</dbReference>
<dbReference type="InterPro" id="IPR003594">
    <property type="entry name" value="HATPase_dom"/>
</dbReference>
<dbReference type="SUPFAM" id="SSF47384">
    <property type="entry name" value="Homodimeric domain of signal transducing histidine kinase"/>
    <property type="match status" value="1"/>
</dbReference>
<keyword evidence="10" id="KW-1185">Reference proteome</keyword>
<accession>A0A927IIH0</accession>
<dbReference type="EC" id="2.7.13.3" evidence="2"/>
<protein>
    <recommendedName>
        <fullName evidence="2">histidine kinase</fullName>
        <ecNumber evidence="2">2.7.13.3</ecNumber>
    </recommendedName>
</protein>
<dbReference type="SUPFAM" id="SSF52172">
    <property type="entry name" value="CheY-like"/>
    <property type="match status" value="2"/>
</dbReference>
<evidence type="ECO:0000256" key="3">
    <source>
        <dbReference type="ARBA" id="ARBA00022553"/>
    </source>
</evidence>
<dbReference type="EMBL" id="JACYFG010000038">
    <property type="protein sequence ID" value="MBD5780839.1"/>
    <property type="molecule type" value="Genomic_DNA"/>
</dbReference>
<dbReference type="InterPro" id="IPR005467">
    <property type="entry name" value="His_kinase_dom"/>
</dbReference>
<evidence type="ECO:0000256" key="6">
    <source>
        <dbReference type="SAM" id="MobiDB-lite"/>
    </source>
</evidence>
<name>A0A927IIH0_9BACT</name>
<dbReference type="InterPro" id="IPR036097">
    <property type="entry name" value="HisK_dim/P_sf"/>
</dbReference>
<dbReference type="InterPro" id="IPR003661">
    <property type="entry name" value="HisK_dim/P_dom"/>
</dbReference>
<dbReference type="Proteomes" id="UP000622317">
    <property type="component" value="Unassembled WGS sequence"/>
</dbReference>
<dbReference type="InterPro" id="IPR001789">
    <property type="entry name" value="Sig_transdc_resp-reg_receiver"/>
</dbReference>
<keyword evidence="4" id="KW-0902">Two-component regulatory system</keyword>